<sequence length="110" mass="12302">MEPLLRDANPQTLSHDDSTPDLQTTYLISDPTLIALCARAIPLPRNEQHHTPSFKSSEPLTLAAGRHPNQSTSAHPSQPPHKPVPPQILPHRTRPTQRHEQHIAPRSRFA</sequence>
<proteinExistence type="predicted"/>
<evidence type="ECO:0000313" key="3">
    <source>
        <dbReference type="Proteomes" id="UP000799640"/>
    </source>
</evidence>
<dbReference type="Proteomes" id="UP000799640">
    <property type="component" value="Unassembled WGS sequence"/>
</dbReference>
<name>A0A6G1HXY2_9PEZI</name>
<evidence type="ECO:0000313" key="2">
    <source>
        <dbReference type="EMBL" id="KAF2400697.1"/>
    </source>
</evidence>
<feature type="region of interest" description="Disordered" evidence="1">
    <location>
        <begin position="1"/>
        <end position="23"/>
    </location>
</feature>
<organism evidence="2 3">
    <name type="scientific">Trichodelitschia bisporula</name>
    <dbReference type="NCBI Taxonomy" id="703511"/>
    <lineage>
        <taxon>Eukaryota</taxon>
        <taxon>Fungi</taxon>
        <taxon>Dikarya</taxon>
        <taxon>Ascomycota</taxon>
        <taxon>Pezizomycotina</taxon>
        <taxon>Dothideomycetes</taxon>
        <taxon>Dothideomycetes incertae sedis</taxon>
        <taxon>Phaeotrichales</taxon>
        <taxon>Phaeotrichaceae</taxon>
        <taxon>Trichodelitschia</taxon>
    </lineage>
</organism>
<protein>
    <submittedName>
        <fullName evidence="2">Uncharacterized protein</fullName>
    </submittedName>
</protein>
<dbReference type="AlphaFoldDB" id="A0A6G1HXY2"/>
<feature type="compositionally biased region" description="Pro residues" evidence="1">
    <location>
        <begin position="77"/>
        <end position="88"/>
    </location>
</feature>
<accession>A0A6G1HXY2</accession>
<gene>
    <name evidence="2" type="ORF">EJ06DRAFT_402743</name>
</gene>
<reference evidence="2" key="1">
    <citation type="journal article" date="2020" name="Stud. Mycol.">
        <title>101 Dothideomycetes genomes: a test case for predicting lifestyles and emergence of pathogens.</title>
        <authorList>
            <person name="Haridas S."/>
            <person name="Albert R."/>
            <person name="Binder M."/>
            <person name="Bloem J."/>
            <person name="Labutti K."/>
            <person name="Salamov A."/>
            <person name="Andreopoulos B."/>
            <person name="Baker S."/>
            <person name="Barry K."/>
            <person name="Bills G."/>
            <person name="Bluhm B."/>
            <person name="Cannon C."/>
            <person name="Castanera R."/>
            <person name="Culley D."/>
            <person name="Daum C."/>
            <person name="Ezra D."/>
            <person name="Gonzalez J."/>
            <person name="Henrissat B."/>
            <person name="Kuo A."/>
            <person name="Liang C."/>
            <person name="Lipzen A."/>
            <person name="Lutzoni F."/>
            <person name="Magnuson J."/>
            <person name="Mondo S."/>
            <person name="Nolan M."/>
            <person name="Ohm R."/>
            <person name="Pangilinan J."/>
            <person name="Park H.-J."/>
            <person name="Ramirez L."/>
            <person name="Alfaro M."/>
            <person name="Sun H."/>
            <person name="Tritt A."/>
            <person name="Yoshinaga Y."/>
            <person name="Zwiers L.-H."/>
            <person name="Turgeon B."/>
            <person name="Goodwin S."/>
            <person name="Spatafora J."/>
            <person name="Crous P."/>
            <person name="Grigoriev I."/>
        </authorList>
    </citation>
    <scope>NUCLEOTIDE SEQUENCE</scope>
    <source>
        <strain evidence="2">CBS 262.69</strain>
    </source>
</reference>
<feature type="region of interest" description="Disordered" evidence="1">
    <location>
        <begin position="46"/>
        <end position="110"/>
    </location>
</feature>
<dbReference type="EMBL" id="ML996694">
    <property type="protein sequence ID" value="KAF2400697.1"/>
    <property type="molecule type" value="Genomic_DNA"/>
</dbReference>
<evidence type="ECO:0000256" key="1">
    <source>
        <dbReference type="SAM" id="MobiDB-lite"/>
    </source>
</evidence>
<keyword evidence="3" id="KW-1185">Reference proteome</keyword>